<keyword evidence="16" id="KW-1185">Reference proteome</keyword>
<proteinExistence type="inferred from homology"/>
<dbReference type="GO" id="GO:0004527">
    <property type="term" value="F:exonuclease activity"/>
    <property type="evidence" value="ECO:0007669"/>
    <property type="project" value="UniProtKB-KW"/>
</dbReference>
<evidence type="ECO:0000256" key="10">
    <source>
        <dbReference type="ARBA" id="ARBA00023014"/>
    </source>
</evidence>
<keyword evidence="11 13" id="KW-0051">Antiviral defense</keyword>
<comment type="cofactor">
    <cofactor evidence="13">
        <name>Mg(2+)</name>
        <dbReference type="ChEBI" id="CHEBI:18420"/>
    </cofactor>
    <cofactor evidence="13">
        <name>Mn(2+)</name>
        <dbReference type="ChEBI" id="CHEBI:29035"/>
    </cofactor>
    <text evidence="13">Mg(2+) or Mn(2+) required for ssDNA cleavage activity.</text>
</comment>
<dbReference type="InterPro" id="IPR013343">
    <property type="entry name" value="CRISPR-assoc_prot_Cas4"/>
</dbReference>
<dbReference type="OrthoDB" id="9781776at2"/>
<dbReference type="GO" id="GO:0051607">
    <property type="term" value="P:defense response to virus"/>
    <property type="evidence" value="ECO:0007669"/>
    <property type="project" value="UniProtKB-KW"/>
</dbReference>
<dbReference type="GO" id="GO:0051536">
    <property type="term" value="F:iron-sulfur cluster binding"/>
    <property type="evidence" value="ECO:0007669"/>
    <property type="project" value="UniProtKB-KW"/>
</dbReference>
<evidence type="ECO:0000256" key="5">
    <source>
        <dbReference type="ARBA" id="ARBA00022722"/>
    </source>
</evidence>
<evidence type="ECO:0000256" key="11">
    <source>
        <dbReference type="ARBA" id="ARBA00023118"/>
    </source>
</evidence>
<keyword evidence="6 13" id="KW-0479">Metal-binding</keyword>
<dbReference type="EC" id="3.1.12.1" evidence="3 13"/>
<feature type="domain" description="DUF83" evidence="14">
    <location>
        <begin position="21"/>
        <end position="195"/>
    </location>
</feature>
<dbReference type="STRING" id="504805.SAMN05421505_1663"/>
<dbReference type="InterPro" id="IPR022765">
    <property type="entry name" value="Dna2/Cas4_DUF83"/>
</dbReference>
<dbReference type="AlphaFoldDB" id="A0A1G8LET2"/>
<dbReference type="PANTHER" id="PTHR36531">
    <property type="entry name" value="CRISPR-ASSOCIATED EXONUCLEASE CAS4"/>
    <property type="match status" value="1"/>
</dbReference>
<dbReference type="NCBIfam" id="TIGR00372">
    <property type="entry name" value="cas4"/>
    <property type="match status" value="1"/>
</dbReference>
<sequence>MTPPHQRAAPSGGPPLQVTLSALEHHAYCPRQAGLILLGDGYADDAATVRGTLMHQRVHEPGHDTRGAIRTVRALPVWHDELGLAGVCDVVEIHHDGRIIPIEHKSGTYTPGGPADVQLAGQAMCLEAMFARPIPQGVVYSGSDRRRHTVTIDAAARERVLTTAESVRQTLTTMSLPAAPADQRCRRCSMRDMCMPRVLARTQAFAKAASALFLPQPEAVWDD</sequence>
<keyword evidence="7 13" id="KW-0378">Hydrolase</keyword>
<evidence type="ECO:0000256" key="12">
    <source>
        <dbReference type="ARBA" id="ARBA00023211"/>
    </source>
</evidence>
<evidence type="ECO:0000256" key="2">
    <source>
        <dbReference type="ARBA" id="ARBA00009189"/>
    </source>
</evidence>
<comment type="cofactor">
    <cofactor evidence="1">
        <name>[4Fe-4S] cluster</name>
        <dbReference type="ChEBI" id="CHEBI:49883"/>
    </cofactor>
</comment>
<dbReference type="Gene3D" id="3.90.320.10">
    <property type="match status" value="1"/>
</dbReference>
<evidence type="ECO:0000313" key="16">
    <source>
        <dbReference type="Proteomes" id="UP000198923"/>
    </source>
</evidence>
<accession>A0A1G8LET2</accession>
<evidence type="ECO:0000256" key="6">
    <source>
        <dbReference type="ARBA" id="ARBA00022723"/>
    </source>
</evidence>
<protein>
    <recommendedName>
        <fullName evidence="4 13">CRISPR-associated exonuclease Cas4</fullName>
        <ecNumber evidence="3 13">3.1.12.1</ecNumber>
    </recommendedName>
</protein>
<keyword evidence="10 13" id="KW-0411">Iron-sulfur</keyword>
<keyword evidence="5 13" id="KW-0540">Nuclease</keyword>
<evidence type="ECO:0000256" key="1">
    <source>
        <dbReference type="ARBA" id="ARBA00001966"/>
    </source>
</evidence>
<comment type="similarity">
    <text evidence="2 13">Belongs to the CRISPR-associated exonuclease Cas4 family.</text>
</comment>
<comment type="function">
    <text evidence="13">CRISPR (clustered regularly interspaced short palindromic repeat) is an adaptive immune system that provides protection against mobile genetic elements (viruses, transposable elements and conjugative plasmids). CRISPR clusters contain sequences complementary to antecedent mobile elements and target invading nucleic acids. CRISPR clusters are transcribed and processed into CRISPR RNA (crRNA).</text>
</comment>
<dbReference type="InterPro" id="IPR011604">
    <property type="entry name" value="PDDEXK-like_dom_sf"/>
</dbReference>
<organism evidence="15 16">
    <name type="scientific">Sinosporangium album</name>
    <dbReference type="NCBI Taxonomy" id="504805"/>
    <lineage>
        <taxon>Bacteria</taxon>
        <taxon>Bacillati</taxon>
        <taxon>Actinomycetota</taxon>
        <taxon>Actinomycetes</taxon>
        <taxon>Streptosporangiales</taxon>
        <taxon>Streptosporangiaceae</taxon>
        <taxon>Sinosporangium</taxon>
    </lineage>
</organism>
<keyword evidence="12 13" id="KW-0464">Manganese</keyword>
<name>A0A1G8LET2_9ACTN</name>
<dbReference type="Pfam" id="PF01930">
    <property type="entry name" value="Cas_Cas4"/>
    <property type="match status" value="1"/>
</dbReference>
<evidence type="ECO:0000256" key="4">
    <source>
        <dbReference type="ARBA" id="ARBA00020049"/>
    </source>
</evidence>
<dbReference type="GO" id="GO:0046872">
    <property type="term" value="F:metal ion binding"/>
    <property type="evidence" value="ECO:0007669"/>
    <property type="project" value="UniProtKB-KW"/>
</dbReference>
<gene>
    <name evidence="15" type="ORF">SAMN05421505_1663</name>
</gene>
<evidence type="ECO:0000256" key="3">
    <source>
        <dbReference type="ARBA" id="ARBA00012768"/>
    </source>
</evidence>
<dbReference type="PANTHER" id="PTHR36531:SF6">
    <property type="entry name" value="DNA REPLICATION ATP-DEPENDENT HELICASE_NUCLEASE DNA2"/>
    <property type="match status" value="1"/>
</dbReference>
<dbReference type="InterPro" id="IPR051827">
    <property type="entry name" value="Cas4_exonuclease"/>
</dbReference>
<reference evidence="15 16" key="1">
    <citation type="submission" date="2016-10" db="EMBL/GenBank/DDBJ databases">
        <authorList>
            <person name="de Groot N.N."/>
        </authorList>
    </citation>
    <scope>NUCLEOTIDE SEQUENCE [LARGE SCALE GENOMIC DNA]</scope>
    <source>
        <strain evidence="15 16">CPCC 201354</strain>
    </source>
</reference>
<evidence type="ECO:0000256" key="13">
    <source>
        <dbReference type="RuleBase" id="RU365022"/>
    </source>
</evidence>
<evidence type="ECO:0000256" key="9">
    <source>
        <dbReference type="ARBA" id="ARBA00023004"/>
    </source>
</evidence>
<evidence type="ECO:0000313" key="15">
    <source>
        <dbReference type="EMBL" id="SDI53977.1"/>
    </source>
</evidence>
<evidence type="ECO:0000259" key="14">
    <source>
        <dbReference type="Pfam" id="PF01930"/>
    </source>
</evidence>
<dbReference type="EMBL" id="FNCN01000066">
    <property type="protein sequence ID" value="SDI53977.1"/>
    <property type="molecule type" value="Genomic_DNA"/>
</dbReference>
<comment type="cofactor">
    <cofactor evidence="13">
        <name>iron-sulfur cluster</name>
        <dbReference type="ChEBI" id="CHEBI:30408"/>
    </cofactor>
</comment>
<evidence type="ECO:0000256" key="7">
    <source>
        <dbReference type="ARBA" id="ARBA00022801"/>
    </source>
</evidence>
<keyword evidence="8 13" id="KW-0269">Exonuclease</keyword>
<dbReference type="Proteomes" id="UP000198923">
    <property type="component" value="Unassembled WGS sequence"/>
</dbReference>
<keyword evidence="9 13" id="KW-0408">Iron</keyword>
<dbReference type="RefSeq" id="WP_093176220.1">
    <property type="nucleotide sequence ID" value="NZ_FNCN01000066.1"/>
</dbReference>
<evidence type="ECO:0000256" key="8">
    <source>
        <dbReference type="ARBA" id="ARBA00022839"/>
    </source>
</evidence>